<dbReference type="SUPFAM" id="SSF52980">
    <property type="entry name" value="Restriction endonuclease-like"/>
    <property type="match status" value="1"/>
</dbReference>
<evidence type="ECO:0000313" key="4">
    <source>
        <dbReference type="Proteomes" id="UP000190080"/>
    </source>
</evidence>
<dbReference type="InterPro" id="IPR011335">
    <property type="entry name" value="Restrct_endonuc-II-like"/>
</dbReference>
<dbReference type="AlphaFoldDB" id="A0A1V4IPG0"/>
<dbReference type="NCBIfam" id="TIGR00252">
    <property type="entry name" value="YraN family protein"/>
    <property type="match status" value="1"/>
</dbReference>
<dbReference type="GO" id="GO:0003676">
    <property type="term" value="F:nucleic acid binding"/>
    <property type="evidence" value="ECO:0007669"/>
    <property type="project" value="InterPro"/>
</dbReference>
<organism evidence="3 4">
    <name type="scientific">Clostridium oryzae</name>
    <dbReference type="NCBI Taxonomy" id="1450648"/>
    <lineage>
        <taxon>Bacteria</taxon>
        <taxon>Bacillati</taxon>
        <taxon>Bacillota</taxon>
        <taxon>Clostridia</taxon>
        <taxon>Eubacteriales</taxon>
        <taxon>Clostridiaceae</taxon>
        <taxon>Clostridium</taxon>
    </lineage>
</organism>
<evidence type="ECO:0000256" key="2">
    <source>
        <dbReference type="HAMAP-Rule" id="MF_00048"/>
    </source>
</evidence>
<proteinExistence type="inferred from homology"/>
<dbReference type="OrthoDB" id="9802516at2"/>
<dbReference type="PANTHER" id="PTHR34039">
    <property type="entry name" value="UPF0102 PROTEIN YRAN"/>
    <property type="match status" value="1"/>
</dbReference>
<dbReference type="NCBIfam" id="NF009150">
    <property type="entry name" value="PRK12497.1-3"/>
    <property type="match status" value="1"/>
</dbReference>
<evidence type="ECO:0000313" key="3">
    <source>
        <dbReference type="EMBL" id="OPJ61793.1"/>
    </source>
</evidence>
<sequence length="122" mass="14520">MINNKTIGSYGEMLAELYLTNKNYKIVTKNYRTRFGEIDLIAEKKDLLIFFEVKTRYSTNYGKPLQSIDIKKVQSIIKNAKLFIMECRSFNKNIRFDVLEVFLNYKDDKYKINHIKNAFQLT</sequence>
<reference evidence="3 4" key="1">
    <citation type="submission" date="2017-03" db="EMBL/GenBank/DDBJ databases">
        <title>Genome sequence of Clostridium oryzae DSM 28571.</title>
        <authorList>
            <person name="Poehlein A."/>
            <person name="Daniel R."/>
        </authorList>
    </citation>
    <scope>NUCLEOTIDE SEQUENCE [LARGE SCALE GENOMIC DNA]</scope>
    <source>
        <strain evidence="3 4">DSM 28571</strain>
    </source>
</reference>
<dbReference type="RefSeq" id="WP_079424034.1">
    <property type="nucleotide sequence ID" value="NZ_MZGV01000019.1"/>
</dbReference>
<gene>
    <name evidence="3" type="ORF">CLORY_20990</name>
</gene>
<keyword evidence="4" id="KW-1185">Reference proteome</keyword>
<dbReference type="Gene3D" id="3.40.1350.10">
    <property type="match status" value="1"/>
</dbReference>
<comment type="caution">
    <text evidence="3">The sequence shown here is derived from an EMBL/GenBank/DDBJ whole genome shotgun (WGS) entry which is preliminary data.</text>
</comment>
<evidence type="ECO:0000256" key="1">
    <source>
        <dbReference type="ARBA" id="ARBA00006738"/>
    </source>
</evidence>
<dbReference type="EMBL" id="MZGV01000019">
    <property type="protein sequence ID" value="OPJ61793.1"/>
    <property type="molecule type" value="Genomic_DNA"/>
</dbReference>
<accession>A0A1V4IPG0</accession>
<protein>
    <recommendedName>
        <fullName evidence="2">UPF0102 protein CLORY_20990</fullName>
    </recommendedName>
</protein>
<dbReference type="Pfam" id="PF02021">
    <property type="entry name" value="UPF0102"/>
    <property type="match status" value="1"/>
</dbReference>
<dbReference type="InterPro" id="IPR003509">
    <property type="entry name" value="UPF0102_YraN-like"/>
</dbReference>
<dbReference type="HAMAP" id="MF_00048">
    <property type="entry name" value="UPF0102"/>
    <property type="match status" value="1"/>
</dbReference>
<dbReference type="Proteomes" id="UP000190080">
    <property type="component" value="Unassembled WGS sequence"/>
</dbReference>
<dbReference type="InterPro" id="IPR011856">
    <property type="entry name" value="tRNA_endonuc-like_dom_sf"/>
</dbReference>
<dbReference type="STRING" id="1450648.CLORY_20990"/>
<dbReference type="CDD" id="cd20736">
    <property type="entry name" value="PoNe_Nuclease"/>
    <property type="match status" value="1"/>
</dbReference>
<comment type="similarity">
    <text evidence="1 2">Belongs to the UPF0102 family.</text>
</comment>
<dbReference type="PANTHER" id="PTHR34039:SF1">
    <property type="entry name" value="UPF0102 PROTEIN YRAN"/>
    <property type="match status" value="1"/>
</dbReference>
<name>A0A1V4IPG0_9CLOT</name>